<dbReference type="EMBL" id="QXGD01002354">
    <property type="protein sequence ID" value="KAE9189798.1"/>
    <property type="molecule type" value="Genomic_DNA"/>
</dbReference>
<evidence type="ECO:0000313" key="4">
    <source>
        <dbReference type="EMBL" id="KAE9099129.1"/>
    </source>
</evidence>
<evidence type="ECO:0000313" key="15">
    <source>
        <dbReference type="Proteomes" id="UP000441208"/>
    </source>
</evidence>
<dbReference type="EMBL" id="QXGE01002328">
    <property type="protein sequence ID" value="KAE9282837.1"/>
    <property type="molecule type" value="Genomic_DNA"/>
</dbReference>
<dbReference type="EMBL" id="QXGB01000907">
    <property type="protein sequence ID" value="KAE9201419.1"/>
    <property type="molecule type" value="Genomic_DNA"/>
</dbReference>
<evidence type="ECO:0000313" key="2">
    <source>
        <dbReference type="EMBL" id="KAE9000714.1"/>
    </source>
</evidence>
<evidence type="ECO:0000313" key="13">
    <source>
        <dbReference type="Proteomes" id="UP000440367"/>
    </source>
</evidence>
<dbReference type="Proteomes" id="UP000437068">
    <property type="component" value="Unassembled WGS sequence"/>
</dbReference>
<accession>A0A6A3K9B7</accession>
<evidence type="ECO:0000313" key="14">
    <source>
        <dbReference type="Proteomes" id="UP000440732"/>
    </source>
</evidence>
<dbReference type="EMBL" id="QXFW01000895">
    <property type="protein sequence ID" value="KAE9000714.1"/>
    <property type="molecule type" value="Genomic_DNA"/>
</dbReference>
<dbReference type="EMBL" id="QXFZ01000323">
    <property type="protein sequence ID" value="KAE9121094.1"/>
    <property type="molecule type" value="Genomic_DNA"/>
</dbReference>
<keyword evidence="11" id="KW-1185">Reference proteome</keyword>
<dbReference type="EMBL" id="QXGF01002309">
    <property type="protein sequence ID" value="KAE8925254.1"/>
    <property type="molecule type" value="Genomic_DNA"/>
</dbReference>
<proteinExistence type="predicted"/>
<sequence length="181" mass="20722">MHELKVRGVLLGDDHEPETSKLSIKLKLKSKFAPINPLKTRRWWNWIAYAFFSRRARACTSLKSPALMRIGSMSIEDMEGFAAVVNSDHPEEELFDRPRGLIKPRDATLKRGAPIRWKFTDEGEPNLEWDPIKFDYAIPFVRTFSDDGSSTWVDAIVPGLGRCKVQRDNLEFQTADGNVSR</sequence>
<dbReference type="Proteomes" id="UP000488956">
    <property type="component" value="Unassembled WGS sequence"/>
</dbReference>
<comment type="caution">
    <text evidence="2">The sequence shown here is derived from an EMBL/GenBank/DDBJ whole genome shotgun (WGS) entry which is preliminary data.</text>
</comment>
<dbReference type="Proteomes" id="UP000460718">
    <property type="component" value="Unassembled WGS sequence"/>
</dbReference>
<dbReference type="EMBL" id="QXFX01002756">
    <property type="protein sequence ID" value="KAE9073916.1"/>
    <property type="molecule type" value="Genomic_DNA"/>
</dbReference>
<dbReference type="EMBL" id="QXGA01002362">
    <property type="protein sequence ID" value="KAE9099129.1"/>
    <property type="molecule type" value="Genomic_DNA"/>
</dbReference>
<dbReference type="Proteomes" id="UP000476176">
    <property type="component" value="Unassembled WGS sequence"/>
</dbReference>
<evidence type="ECO:0000313" key="11">
    <source>
        <dbReference type="Proteomes" id="UP000433483"/>
    </source>
</evidence>
<organism evidence="2 16">
    <name type="scientific">Phytophthora fragariae</name>
    <dbReference type="NCBI Taxonomy" id="53985"/>
    <lineage>
        <taxon>Eukaryota</taxon>
        <taxon>Sar</taxon>
        <taxon>Stramenopiles</taxon>
        <taxon>Oomycota</taxon>
        <taxon>Peronosporomycetes</taxon>
        <taxon>Peronosporales</taxon>
        <taxon>Peronosporaceae</taxon>
        <taxon>Phytophthora</taxon>
    </lineage>
</organism>
<evidence type="ECO:0000313" key="17">
    <source>
        <dbReference type="Proteomes" id="UP000476176"/>
    </source>
</evidence>
<evidence type="ECO:0000313" key="5">
    <source>
        <dbReference type="EMBL" id="KAE9121094.1"/>
    </source>
</evidence>
<dbReference type="Proteomes" id="UP000433483">
    <property type="component" value="Unassembled WGS sequence"/>
</dbReference>
<protein>
    <submittedName>
        <fullName evidence="2">Uncharacterized protein</fullName>
    </submittedName>
</protein>
<evidence type="ECO:0000313" key="7">
    <source>
        <dbReference type="EMBL" id="KAE9189798.1"/>
    </source>
</evidence>
<evidence type="ECO:0000313" key="9">
    <source>
        <dbReference type="EMBL" id="KAE9282837.1"/>
    </source>
</evidence>
<evidence type="ECO:0000313" key="12">
    <source>
        <dbReference type="Proteomes" id="UP000437068"/>
    </source>
</evidence>
<gene>
    <name evidence="9" type="ORF">PF001_g23119</name>
    <name evidence="7" type="ORF">PF002_g24948</name>
    <name evidence="6" type="ORF">PF004_g22659</name>
    <name evidence="8" type="ORF">PF005_g14966</name>
    <name evidence="4" type="ORF">PF006_g23210</name>
    <name evidence="5" type="ORF">PF007_g7947</name>
    <name evidence="1" type="ORF">PF009_g24534</name>
    <name evidence="3" type="ORF">PF010_g24884</name>
    <name evidence="2" type="ORF">PF011_g14063</name>
</gene>
<evidence type="ECO:0000313" key="6">
    <source>
        <dbReference type="EMBL" id="KAE9187898.1"/>
    </source>
</evidence>
<evidence type="ECO:0000313" key="3">
    <source>
        <dbReference type="EMBL" id="KAE9073916.1"/>
    </source>
</evidence>
<dbReference type="OrthoDB" id="97722at2759"/>
<evidence type="ECO:0000313" key="18">
    <source>
        <dbReference type="Proteomes" id="UP000488956"/>
    </source>
</evidence>
<name>A0A6A3K9B7_9STRA</name>
<dbReference type="EMBL" id="QXGC01002303">
    <property type="protein sequence ID" value="KAE9187898.1"/>
    <property type="molecule type" value="Genomic_DNA"/>
</dbReference>
<dbReference type="Proteomes" id="UP000441208">
    <property type="component" value="Unassembled WGS sequence"/>
</dbReference>
<dbReference type="Proteomes" id="UP000429523">
    <property type="component" value="Unassembled WGS sequence"/>
</dbReference>
<evidence type="ECO:0000313" key="16">
    <source>
        <dbReference type="Proteomes" id="UP000460718"/>
    </source>
</evidence>
<evidence type="ECO:0000313" key="10">
    <source>
        <dbReference type="Proteomes" id="UP000429523"/>
    </source>
</evidence>
<reference evidence="16 17" key="1">
    <citation type="submission" date="2018-09" db="EMBL/GenBank/DDBJ databases">
        <title>Genomic investigation of the strawberry pathogen Phytophthora fragariae indicates pathogenicity is determined by transcriptional variation in three key races.</title>
        <authorList>
            <person name="Adams T.M."/>
            <person name="Armitage A.D."/>
            <person name="Sobczyk M.K."/>
            <person name="Bates H.J."/>
            <person name="Dunwell J.M."/>
            <person name="Nellist C.F."/>
            <person name="Harrison R.J."/>
        </authorList>
    </citation>
    <scope>NUCLEOTIDE SEQUENCE [LARGE SCALE GENOMIC DNA]</scope>
    <source>
        <strain evidence="9 12">A4</strain>
        <strain evidence="7 13">BC-1</strain>
        <strain evidence="6 17">BC-23</strain>
        <strain evidence="8 11">NOV-27</strain>
        <strain evidence="4 14">NOV-5</strain>
        <strain evidence="5 15">NOV-71</strain>
        <strain evidence="1 10">NOV-9</strain>
        <strain evidence="3 18">ONT-3</strain>
        <strain evidence="2 16">SCRP245</strain>
    </source>
</reference>
<dbReference type="Proteomes" id="UP000440367">
    <property type="component" value="Unassembled WGS sequence"/>
</dbReference>
<evidence type="ECO:0000313" key="8">
    <source>
        <dbReference type="EMBL" id="KAE9201419.1"/>
    </source>
</evidence>
<dbReference type="Proteomes" id="UP000440732">
    <property type="component" value="Unassembled WGS sequence"/>
</dbReference>
<evidence type="ECO:0000313" key="1">
    <source>
        <dbReference type="EMBL" id="KAE8925254.1"/>
    </source>
</evidence>
<dbReference type="AlphaFoldDB" id="A0A6A3K9B7"/>